<reference evidence="1" key="5">
    <citation type="journal article" date="2021" name="G3 (Bethesda)">
        <title>Aegilops tauschii genome assembly Aet v5.0 features greater sequence contiguity and improved annotation.</title>
        <authorList>
            <person name="Wang L."/>
            <person name="Zhu T."/>
            <person name="Rodriguez J.C."/>
            <person name="Deal K.R."/>
            <person name="Dubcovsky J."/>
            <person name="McGuire P.E."/>
            <person name="Lux T."/>
            <person name="Spannagl M."/>
            <person name="Mayer K.F.X."/>
            <person name="Baldrich P."/>
            <person name="Meyers B.C."/>
            <person name="Huo N."/>
            <person name="Gu Y.Q."/>
            <person name="Zhou H."/>
            <person name="Devos K.M."/>
            <person name="Bennetzen J.L."/>
            <person name="Unver T."/>
            <person name="Budak H."/>
            <person name="Gulick P.J."/>
            <person name="Galiba G."/>
            <person name="Kalapos B."/>
            <person name="Nelson D.R."/>
            <person name="Li P."/>
            <person name="You F.M."/>
            <person name="Luo M.C."/>
            <person name="Dvorak J."/>
        </authorList>
    </citation>
    <scope>NUCLEOTIDE SEQUENCE [LARGE SCALE GENOMIC DNA]</scope>
    <source>
        <strain evidence="1">cv. AL8/78</strain>
    </source>
</reference>
<dbReference type="GO" id="GO:0000462">
    <property type="term" value="P:maturation of SSU-rRNA from tricistronic rRNA transcript (SSU-rRNA, 5.8S rRNA, LSU-rRNA)"/>
    <property type="evidence" value="ECO:0007669"/>
    <property type="project" value="TreeGrafter"/>
</dbReference>
<dbReference type="Gramene" id="AET4Gv20145200.5">
    <property type="protein sequence ID" value="AET4Gv20145200.5"/>
    <property type="gene ID" value="AET4Gv20145200"/>
</dbReference>
<dbReference type="AlphaFoldDB" id="A0A453HD77"/>
<reference evidence="1" key="3">
    <citation type="journal article" date="2017" name="Nature">
        <title>Genome sequence of the progenitor of the wheat D genome Aegilops tauschii.</title>
        <authorList>
            <person name="Luo M.C."/>
            <person name="Gu Y.Q."/>
            <person name="Puiu D."/>
            <person name="Wang H."/>
            <person name="Twardziok S.O."/>
            <person name="Deal K.R."/>
            <person name="Huo N."/>
            <person name="Zhu T."/>
            <person name="Wang L."/>
            <person name="Wang Y."/>
            <person name="McGuire P.E."/>
            <person name="Liu S."/>
            <person name="Long H."/>
            <person name="Ramasamy R.K."/>
            <person name="Rodriguez J.C."/>
            <person name="Van S.L."/>
            <person name="Yuan L."/>
            <person name="Wang Z."/>
            <person name="Xia Z."/>
            <person name="Xiao L."/>
            <person name="Anderson O.D."/>
            <person name="Ouyang S."/>
            <person name="Liang Y."/>
            <person name="Zimin A.V."/>
            <person name="Pertea G."/>
            <person name="Qi P."/>
            <person name="Bennetzen J.L."/>
            <person name="Dai X."/>
            <person name="Dawson M.W."/>
            <person name="Muller H.G."/>
            <person name="Kugler K."/>
            <person name="Rivarola-Duarte L."/>
            <person name="Spannagl M."/>
            <person name="Mayer K.F.X."/>
            <person name="Lu F.H."/>
            <person name="Bevan M.W."/>
            <person name="Leroy P."/>
            <person name="Li P."/>
            <person name="You F.M."/>
            <person name="Sun Q."/>
            <person name="Liu Z."/>
            <person name="Lyons E."/>
            <person name="Wicker T."/>
            <person name="Salzberg S.L."/>
            <person name="Devos K.M."/>
            <person name="Dvorak J."/>
        </authorList>
    </citation>
    <scope>NUCLEOTIDE SEQUENCE [LARGE SCALE GENOMIC DNA]</scope>
    <source>
        <strain evidence="1">cv. AL8/78</strain>
    </source>
</reference>
<dbReference type="EnsemblPlants" id="AET4Gv20145200.5">
    <property type="protein sequence ID" value="AET4Gv20145200.5"/>
    <property type="gene ID" value="AET4Gv20145200"/>
</dbReference>
<name>A0A453HD77_AEGTS</name>
<evidence type="ECO:0000313" key="2">
    <source>
        <dbReference type="Proteomes" id="UP000015105"/>
    </source>
</evidence>
<evidence type="ECO:0000313" key="1">
    <source>
        <dbReference type="EnsemblPlants" id="AET4Gv20145200.5"/>
    </source>
</evidence>
<reference evidence="1" key="4">
    <citation type="submission" date="2019-03" db="UniProtKB">
        <authorList>
            <consortium name="EnsemblPlants"/>
        </authorList>
    </citation>
    <scope>IDENTIFICATION</scope>
</reference>
<sequence>MKIELRGLTSSFYAALGPYTLEYTSNGRYMIVGGRKGHIGMMDMLSMDLIKEFQVSLQYFSSFPACWIFGTHSP</sequence>
<dbReference type="InterPro" id="IPR040315">
    <property type="entry name" value="WDR46/Utp7"/>
</dbReference>
<protein>
    <submittedName>
        <fullName evidence="1">Uncharacterized protein</fullName>
    </submittedName>
</protein>
<dbReference type="PANTHER" id="PTHR14085">
    <property type="entry name" value="WD-REPEAT PROTEIN BING4"/>
    <property type="match status" value="1"/>
</dbReference>
<reference evidence="2" key="1">
    <citation type="journal article" date="2014" name="Science">
        <title>Ancient hybridizations among the ancestral genomes of bread wheat.</title>
        <authorList>
            <consortium name="International Wheat Genome Sequencing Consortium,"/>
            <person name="Marcussen T."/>
            <person name="Sandve S.R."/>
            <person name="Heier L."/>
            <person name="Spannagl M."/>
            <person name="Pfeifer M."/>
            <person name="Jakobsen K.S."/>
            <person name="Wulff B.B."/>
            <person name="Steuernagel B."/>
            <person name="Mayer K.F."/>
            <person name="Olsen O.A."/>
        </authorList>
    </citation>
    <scope>NUCLEOTIDE SEQUENCE [LARGE SCALE GENOMIC DNA]</scope>
    <source>
        <strain evidence="2">cv. AL8/78</strain>
    </source>
</reference>
<organism evidence="1 2">
    <name type="scientific">Aegilops tauschii subsp. strangulata</name>
    <name type="common">Goatgrass</name>
    <dbReference type="NCBI Taxonomy" id="200361"/>
    <lineage>
        <taxon>Eukaryota</taxon>
        <taxon>Viridiplantae</taxon>
        <taxon>Streptophyta</taxon>
        <taxon>Embryophyta</taxon>
        <taxon>Tracheophyta</taxon>
        <taxon>Spermatophyta</taxon>
        <taxon>Magnoliopsida</taxon>
        <taxon>Liliopsida</taxon>
        <taxon>Poales</taxon>
        <taxon>Poaceae</taxon>
        <taxon>BOP clade</taxon>
        <taxon>Pooideae</taxon>
        <taxon>Triticodae</taxon>
        <taxon>Triticeae</taxon>
        <taxon>Triticinae</taxon>
        <taxon>Aegilops</taxon>
    </lineage>
</organism>
<dbReference type="PANTHER" id="PTHR14085:SF3">
    <property type="entry name" value="WD REPEAT-CONTAINING PROTEIN 46"/>
    <property type="match status" value="1"/>
</dbReference>
<dbReference type="GO" id="GO:0032040">
    <property type="term" value="C:small-subunit processome"/>
    <property type="evidence" value="ECO:0007669"/>
    <property type="project" value="TreeGrafter"/>
</dbReference>
<accession>A0A453HD77</accession>
<dbReference type="GO" id="GO:0030686">
    <property type="term" value="C:90S preribosome"/>
    <property type="evidence" value="ECO:0007669"/>
    <property type="project" value="TreeGrafter"/>
</dbReference>
<reference evidence="2" key="2">
    <citation type="journal article" date="2017" name="Nat. Plants">
        <title>The Aegilops tauschii genome reveals multiple impacts of transposons.</title>
        <authorList>
            <person name="Zhao G."/>
            <person name="Zou C."/>
            <person name="Li K."/>
            <person name="Wang K."/>
            <person name="Li T."/>
            <person name="Gao L."/>
            <person name="Zhang X."/>
            <person name="Wang H."/>
            <person name="Yang Z."/>
            <person name="Liu X."/>
            <person name="Jiang W."/>
            <person name="Mao L."/>
            <person name="Kong X."/>
            <person name="Jiao Y."/>
            <person name="Jia J."/>
        </authorList>
    </citation>
    <scope>NUCLEOTIDE SEQUENCE [LARGE SCALE GENOMIC DNA]</scope>
    <source>
        <strain evidence="2">cv. AL8/78</strain>
    </source>
</reference>
<keyword evidence="2" id="KW-1185">Reference proteome</keyword>
<proteinExistence type="predicted"/>
<dbReference type="Proteomes" id="UP000015105">
    <property type="component" value="Chromosome 4D"/>
</dbReference>